<dbReference type="PRINTS" id="PR00033">
    <property type="entry name" value="HTHASNC"/>
</dbReference>
<dbReference type="SUPFAM" id="SSF46785">
    <property type="entry name" value="Winged helix' DNA-binding domain"/>
    <property type="match status" value="1"/>
</dbReference>
<evidence type="ECO:0000313" key="6">
    <source>
        <dbReference type="Proteomes" id="UP000002629"/>
    </source>
</evidence>
<dbReference type="PROSITE" id="PS00519">
    <property type="entry name" value="HTH_ASNC_1"/>
    <property type="match status" value="1"/>
</dbReference>
<dbReference type="PANTHER" id="PTHR30154:SF17">
    <property type="entry name" value="DNA-BINDING TRANSCRIPTIONAL ACTIVATOR DECR"/>
    <property type="match status" value="1"/>
</dbReference>
<dbReference type="KEGG" id="cse:Cseg_2478"/>
<dbReference type="GO" id="GO:0043200">
    <property type="term" value="P:response to amino acid"/>
    <property type="evidence" value="ECO:0007669"/>
    <property type="project" value="TreeGrafter"/>
</dbReference>
<dbReference type="InterPro" id="IPR019887">
    <property type="entry name" value="Tscrpt_reg_AsnC/Lrp_C"/>
</dbReference>
<dbReference type="Gene3D" id="1.10.10.10">
    <property type="entry name" value="Winged helix-like DNA-binding domain superfamily/Winged helix DNA-binding domain"/>
    <property type="match status" value="1"/>
</dbReference>
<dbReference type="GO" id="GO:0005829">
    <property type="term" value="C:cytosol"/>
    <property type="evidence" value="ECO:0007669"/>
    <property type="project" value="TreeGrafter"/>
</dbReference>
<sequence>MADGGLDRIDRRILEIVQEDASLTVNELAEAVALSQNACWRRLKRLEDEGYILKRVALVDPVKLGSAMVVFVTVRAAEHSDEWLAAFAGAVRTIPEVVEFYRMSGEVDYLLKLRVKDIAAYDGVYRRLIKAVRLLDISSAFAMEEMKFTTAVPIAL</sequence>
<reference evidence="6" key="1">
    <citation type="journal article" date="2011" name="J. Bacteriol.">
        <title>Genome sequences of eight morphologically diverse alphaproteobacteria.</title>
        <authorList>
            <consortium name="US DOE Joint Genome Institute"/>
            <person name="Brown P.J."/>
            <person name="Kysela D.T."/>
            <person name="Buechlein A."/>
            <person name="Hemmerich C."/>
            <person name="Brun Y.V."/>
        </authorList>
    </citation>
    <scope>NUCLEOTIDE SEQUENCE [LARGE SCALE GENOMIC DNA]</scope>
    <source>
        <strain evidence="6">ATCC 21756 / DSM 7131 / JCM 7823 / NBRC 15250 / LMG 17158 / TK0059</strain>
    </source>
</reference>
<dbReference type="InterPro" id="IPR036388">
    <property type="entry name" value="WH-like_DNA-bd_sf"/>
</dbReference>
<dbReference type="SMART" id="SM00344">
    <property type="entry name" value="HTH_ASNC"/>
    <property type="match status" value="1"/>
</dbReference>
<dbReference type="STRING" id="509190.Cseg_2478"/>
<dbReference type="InterPro" id="IPR011991">
    <property type="entry name" value="ArsR-like_HTH"/>
</dbReference>
<dbReference type="InterPro" id="IPR019885">
    <property type="entry name" value="Tscrpt_reg_HTH_AsnC-type_CS"/>
</dbReference>
<feature type="domain" description="HTH asnC-type" evidence="4">
    <location>
        <begin position="6"/>
        <end position="67"/>
    </location>
</feature>
<evidence type="ECO:0000256" key="3">
    <source>
        <dbReference type="ARBA" id="ARBA00023163"/>
    </source>
</evidence>
<dbReference type="InterPro" id="IPR000485">
    <property type="entry name" value="AsnC-type_HTH_dom"/>
</dbReference>
<protein>
    <submittedName>
        <fullName evidence="5">Transcriptional regulator, AsnC family</fullName>
    </submittedName>
</protein>
<accession>D5VKB0</accession>
<dbReference type="eggNOG" id="COG1522">
    <property type="taxonomic scope" value="Bacteria"/>
</dbReference>
<dbReference type="RefSeq" id="WP_013079586.1">
    <property type="nucleotide sequence ID" value="NC_014100.1"/>
</dbReference>
<evidence type="ECO:0000313" key="5">
    <source>
        <dbReference type="EMBL" id="ADG10933.1"/>
    </source>
</evidence>
<dbReference type="EMBL" id="CP002008">
    <property type="protein sequence ID" value="ADG10933.1"/>
    <property type="molecule type" value="Genomic_DNA"/>
</dbReference>
<gene>
    <name evidence="5" type="ordered locus">Cseg_2478</name>
</gene>
<dbReference type="PANTHER" id="PTHR30154">
    <property type="entry name" value="LEUCINE-RESPONSIVE REGULATORY PROTEIN"/>
    <property type="match status" value="1"/>
</dbReference>
<dbReference type="GO" id="GO:0006355">
    <property type="term" value="P:regulation of DNA-templated transcription"/>
    <property type="evidence" value="ECO:0007669"/>
    <property type="project" value="UniProtKB-ARBA"/>
</dbReference>
<dbReference type="HOGENOM" id="CLU_091233_0_2_5"/>
<dbReference type="Pfam" id="PF13412">
    <property type="entry name" value="HTH_24"/>
    <property type="match status" value="1"/>
</dbReference>
<dbReference type="InterPro" id="IPR019888">
    <property type="entry name" value="Tscrpt_reg_AsnC-like"/>
</dbReference>
<dbReference type="AlphaFoldDB" id="D5VKB0"/>
<proteinExistence type="predicted"/>
<dbReference type="GO" id="GO:0043565">
    <property type="term" value="F:sequence-specific DNA binding"/>
    <property type="evidence" value="ECO:0007669"/>
    <property type="project" value="InterPro"/>
</dbReference>
<evidence type="ECO:0000256" key="1">
    <source>
        <dbReference type="ARBA" id="ARBA00023015"/>
    </source>
</evidence>
<dbReference type="Gene3D" id="3.30.70.920">
    <property type="match status" value="1"/>
</dbReference>
<organism evidence="5 6">
    <name type="scientific">Caulobacter segnis (strain ATCC 21756 / DSM 7131 / JCM 7823 / NBRC 15250 / LMG 17158 / TK0059)</name>
    <name type="common">Mycoplana segnis</name>
    <dbReference type="NCBI Taxonomy" id="509190"/>
    <lineage>
        <taxon>Bacteria</taxon>
        <taxon>Pseudomonadati</taxon>
        <taxon>Pseudomonadota</taxon>
        <taxon>Alphaproteobacteria</taxon>
        <taxon>Caulobacterales</taxon>
        <taxon>Caulobacteraceae</taxon>
        <taxon>Caulobacter</taxon>
    </lineage>
</organism>
<dbReference type="PROSITE" id="PS50956">
    <property type="entry name" value="HTH_ASNC_2"/>
    <property type="match status" value="1"/>
</dbReference>
<evidence type="ECO:0000256" key="2">
    <source>
        <dbReference type="ARBA" id="ARBA00023125"/>
    </source>
</evidence>
<keyword evidence="2" id="KW-0238">DNA-binding</keyword>
<dbReference type="InterPro" id="IPR011008">
    <property type="entry name" value="Dimeric_a/b-barrel"/>
</dbReference>
<keyword evidence="3" id="KW-0804">Transcription</keyword>
<dbReference type="InterPro" id="IPR036390">
    <property type="entry name" value="WH_DNA-bd_sf"/>
</dbReference>
<dbReference type="CDD" id="cd00090">
    <property type="entry name" value="HTH_ARSR"/>
    <property type="match status" value="1"/>
</dbReference>
<dbReference type="Proteomes" id="UP000002629">
    <property type="component" value="Chromosome"/>
</dbReference>
<dbReference type="Pfam" id="PF01037">
    <property type="entry name" value="AsnC_trans_reg"/>
    <property type="match status" value="1"/>
</dbReference>
<keyword evidence="1" id="KW-0805">Transcription regulation</keyword>
<name>D5VKB0_CAUST</name>
<dbReference type="SUPFAM" id="SSF54909">
    <property type="entry name" value="Dimeric alpha+beta barrel"/>
    <property type="match status" value="1"/>
</dbReference>
<evidence type="ECO:0000259" key="4">
    <source>
        <dbReference type="PROSITE" id="PS50956"/>
    </source>
</evidence>